<dbReference type="InterPro" id="IPR003673">
    <property type="entry name" value="CoA-Trfase_fam_III"/>
</dbReference>
<dbReference type="KEGG" id="dac:Daci_2770"/>
<dbReference type="EMBL" id="CP000884">
    <property type="protein sequence ID" value="ABX35408.1"/>
    <property type="molecule type" value="Genomic_DNA"/>
</dbReference>
<dbReference type="STRING" id="398578.Daci_2770"/>
<evidence type="ECO:0000313" key="3">
    <source>
        <dbReference type="Proteomes" id="UP000000784"/>
    </source>
</evidence>
<dbReference type="AlphaFoldDB" id="A9BTZ4"/>
<dbReference type="HOGENOM" id="CLU_033975_0_0_4"/>
<evidence type="ECO:0000313" key="2">
    <source>
        <dbReference type="EMBL" id="ABX35408.1"/>
    </source>
</evidence>
<accession>A9BTZ4</accession>
<dbReference type="Pfam" id="PF02515">
    <property type="entry name" value="CoA_transf_3"/>
    <property type="match status" value="1"/>
</dbReference>
<dbReference type="InterPro" id="IPR050483">
    <property type="entry name" value="CoA-transferase_III_domain"/>
</dbReference>
<name>A9BTZ4_DELAS</name>
<evidence type="ECO:0000256" key="1">
    <source>
        <dbReference type="ARBA" id="ARBA00022679"/>
    </source>
</evidence>
<protein>
    <submittedName>
        <fullName evidence="2">L-carnitine dehydratase/bile acid-inducible protein F</fullName>
    </submittedName>
</protein>
<dbReference type="eggNOG" id="COG1804">
    <property type="taxonomic scope" value="Bacteria"/>
</dbReference>
<proteinExistence type="predicted"/>
<sequence length="410" mass="44135">MWVSHQAIDNDMEIPMNEQATGLPLEGLTVIDLTRVLAGPMCTQMLADLGARVIKVEQPGTGDDARGIGPFVDGGSAYFLSVNRNKESIALDLKQPQDREVFERLLQGADVLVENFRPGTMDKLGYGWETLHARHPRLVMTSVSGFGQTGPYSGFPAYDMVVQAMSGMMSVTGHPGAGPCRVGVSIGDLGAGLYAVIGTQAALMRRARTGQGERVDVSMLDCQVALLENPVARLGALGSVPGPMGTRHPSMAPFDVFAAQDGWFVIAVGSDALFRKLCSLLQLPELAEDARFAGNALRCEHQAELKAALEARLRDSPRAHWLRLLTDNGIPAGEYNSVADVVEHPQVRERGMLAQVQAPGGQTLRVAGNPLLAACDQPLVRRQPPALDADRERILRELSVAQPSPNHERA</sequence>
<dbReference type="Gene3D" id="3.30.1540.10">
    <property type="entry name" value="formyl-coa transferase, domain 3"/>
    <property type="match status" value="1"/>
</dbReference>
<reference evidence="3" key="2">
    <citation type="submission" date="2007-11" db="EMBL/GenBank/DDBJ databases">
        <title>Complete sequence of Delftia acidovorans DSM 14801 / SPH-1.</title>
        <authorList>
            <person name="Copeland A."/>
            <person name="Lucas S."/>
            <person name="Lapidus A."/>
            <person name="Barry K."/>
            <person name="Glavina del Rio T."/>
            <person name="Dalin E."/>
            <person name="Tice H."/>
            <person name="Pitluck S."/>
            <person name="Lowry S."/>
            <person name="Clum A."/>
            <person name="Schmutz J."/>
            <person name="Larimer F."/>
            <person name="Land M."/>
            <person name="Hauser L."/>
            <person name="Kyrpides N."/>
            <person name="Kim E."/>
            <person name="Schleheck D."/>
            <person name="Richardson P."/>
        </authorList>
    </citation>
    <scope>NUCLEOTIDE SEQUENCE [LARGE SCALE GENOMIC DNA]</scope>
    <source>
        <strain evidence="3">DSM 14801 / SPH-1</strain>
    </source>
</reference>
<dbReference type="Gene3D" id="3.40.50.10540">
    <property type="entry name" value="Crotonobetainyl-coa:carnitine coa-transferase, domain 1"/>
    <property type="match status" value="1"/>
</dbReference>
<dbReference type="Proteomes" id="UP000000784">
    <property type="component" value="Chromosome"/>
</dbReference>
<dbReference type="InterPro" id="IPR023606">
    <property type="entry name" value="CoA-Trfase_III_dom_1_sf"/>
</dbReference>
<gene>
    <name evidence="2" type="ordered locus">Daci_2770</name>
</gene>
<dbReference type="SUPFAM" id="SSF89796">
    <property type="entry name" value="CoA-transferase family III (CaiB/BaiF)"/>
    <property type="match status" value="1"/>
</dbReference>
<dbReference type="GO" id="GO:0008410">
    <property type="term" value="F:CoA-transferase activity"/>
    <property type="evidence" value="ECO:0007669"/>
    <property type="project" value="TreeGrafter"/>
</dbReference>
<keyword evidence="1" id="KW-0808">Transferase</keyword>
<dbReference type="InterPro" id="IPR044855">
    <property type="entry name" value="CoA-Trfase_III_dom3_sf"/>
</dbReference>
<keyword evidence="3" id="KW-1185">Reference proteome</keyword>
<organism evidence="2 3">
    <name type="scientific">Delftia acidovorans (strain DSM 14801 / SPH-1)</name>
    <dbReference type="NCBI Taxonomy" id="398578"/>
    <lineage>
        <taxon>Bacteria</taxon>
        <taxon>Pseudomonadati</taxon>
        <taxon>Pseudomonadota</taxon>
        <taxon>Betaproteobacteria</taxon>
        <taxon>Burkholderiales</taxon>
        <taxon>Comamonadaceae</taxon>
        <taxon>Delftia</taxon>
    </lineage>
</organism>
<dbReference type="PANTHER" id="PTHR48207:SF3">
    <property type="entry name" value="SUCCINATE--HYDROXYMETHYLGLUTARATE COA-TRANSFERASE"/>
    <property type="match status" value="1"/>
</dbReference>
<dbReference type="PANTHER" id="PTHR48207">
    <property type="entry name" value="SUCCINATE--HYDROXYMETHYLGLUTARATE COA-TRANSFERASE"/>
    <property type="match status" value="1"/>
</dbReference>
<reference evidence="2 3" key="1">
    <citation type="journal article" date="2004" name="Appl. Environ. Microbiol.">
        <title>Mineralization of individual congeners of linear alkylbenzenesulfonate by defined pairs of heterotrophic bacteria.</title>
        <authorList>
            <person name="Schleheck D."/>
            <person name="Knepper T.P."/>
            <person name="Fischer K."/>
            <person name="Cook A.M."/>
        </authorList>
    </citation>
    <scope>NUCLEOTIDE SEQUENCE [LARGE SCALE GENOMIC DNA]</scope>
    <source>
        <strain evidence="3">DSM 14801 / SPH-1</strain>
    </source>
</reference>